<organism evidence="2 3">
    <name type="scientific">Arthrobacter alpinus</name>
    <dbReference type="NCBI Taxonomy" id="656366"/>
    <lineage>
        <taxon>Bacteria</taxon>
        <taxon>Bacillati</taxon>
        <taxon>Actinomycetota</taxon>
        <taxon>Actinomycetes</taxon>
        <taxon>Micrococcales</taxon>
        <taxon>Micrococcaceae</taxon>
        <taxon>Arthrobacter</taxon>
    </lineage>
</organism>
<evidence type="ECO:0000313" key="2">
    <source>
        <dbReference type="EMBL" id="SEF11049.1"/>
    </source>
</evidence>
<reference evidence="2 3" key="1">
    <citation type="submission" date="2016-10" db="EMBL/GenBank/DDBJ databases">
        <authorList>
            <person name="de Groot N.N."/>
        </authorList>
    </citation>
    <scope>NUCLEOTIDE SEQUENCE [LARGE SCALE GENOMIC DNA]</scope>
    <source>
        <strain evidence="2 3">DSM 22274</strain>
    </source>
</reference>
<feature type="transmembrane region" description="Helical" evidence="1">
    <location>
        <begin position="67"/>
        <end position="89"/>
    </location>
</feature>
<keyword evidence="1" id="KW-0472">Membrane</keyword>
<dbReference type="EMBL" id="FNTV01000002">
    <property type="protein sequence ID" value="SEF11049.1"/>
    <property type="molecule type" value="Genomic_DNA"/>
</dbReference>
<evidence type="ECO:0000256" key="1">
    <source>
        <dbReference type="SAM" id="Phobius"/>
    </source>
</evidence>
<dbReference type="RefSeq" id="WP_074713514.1">
    <property type="nucleotide sequence ID" value="NZ_FNTV01000002.1"/>
</dbReference>
<feature type="transmembrane region" description="Helical" evidence="1">
    <location>
        <begin position="174"/>
        <end position="193"/>
    </location>
</feature>
<dbReference type="Proteomes" id="UP000182725">
    <property type="component" value="Unassembled WGS sequence"/>
</dbReference>
<protein>
    <submittedName>
        <fullName evidence="2">Uncharacterized protein</fullName>
    </submittedName>
</protein>
<evidence type="ECO:0000313" key="3">
    <source>
        <dbReference type="Proteomes" id="UP000182725"/>
    </source>
</evidence>
<dbReference type="AlphaFoldDB" id="A0A1H5PAZ0"/>
<name>A0A1H5PAZ0_9MICC</name>
<gene>
    <name evidence="2" type="ORF">SAMN04489740_4063</name>
</gene>
<keyword evidence="1" id="KW-0812">Transmembrane</keyword>
<feature type="transmembrane region" description="Helical" evidence="1">
    <location>
        <begin position="146"/>
        <end position="168"/>
    </location>
</feature>
<sequence length="208" mass="22339">MSRIDDLLAESNDRWSLAMGNAQGAEDLGLGPAVKTYYTRYVPGGVLVLLVSGIWVGNLVFGAAPSGWASLSFGFVFAMGGAAIGGLIYNSKKVAPAARLNTVNVLYPLAADERKSINRQIAGKAPVDEQHLPVARAGAVQQRKSLAMQLVVLPAYLFLFASQFSSWVERGHPFIWIMAVLAAGATVVIVFIGRDFRRTTRFLTGPGR</sequence>
<keyword evidence="1" id="KW-1133">Transmembrane helix</keyword>
<accession>A0A1H5PAZ0</accession>
<feature type="transmembrane region" description="Helical" evidence="1">
    <location>
        <begin position="41"/>
        <end position="61"/>
    </location>
</feature>
<proteinExistence type="predicted"/>